<evidence type="ECO:0000313" key="3">
    <source>
        <dbReference type="EMBL" id="CAH3195648.1"/>
    </source>
</evidence>
<sequence>MRELEKHNEFLNSFLPFSPPLAASSPCSSLKNCSNDSLNTSSSDSLHTSSSNNSSVIEETLNGPLGPTLKKRKVAGECRKVSLEVDGVLAKYHATLSCVLGNSFLHGTDEERGKVSETISEVVNLVMEARGAKKGLTELLLPTTHQRLLESMRVPDWVLLYFKLQAKLPDAAWQTLLNLTQLGRSGRASDTAVLLTKNEIRAVKKLVFKVVRTTLSIKKMDTDFHSCGVDLASVLVWAIREQRLYSPDISDLMEFNIKLDGRSLGGKNGRNQVAAGLMPIDFENKSSQSALSVYPLAIANCQETREELRQLISNLNAQKDEIKKNGIIVDGKKYYINFTVTLDYKALLLLLQKGDDEDFLLGGKGYDEFCAFCDAIRGCTCHGVEPDETCLDCLRSKANIGRPTGLRDDLTFLLEEELSNINLCSLHCEMRNCEQLLGSLGLFAHRVGSLDSLNKALSDHGPESCKGFPRVTVKLKPGQQTEVERHNIKVASFSGSFEREVLKHFETIVERSLPVDKVTNYYQQCPGSGKQLILDYVTFFEERKMYITDLLECGEITRDYGVKQEMAKIEENSDFEKFLTSRREEWETRQKEVEAKFLELSSLSDKLAAVPSEPKKRKRKAKSDNCPQVQQDPFASYAAELQVCFFRKVCSDWRDIALTIRDKVFAEDEEQLIDIHDVKCKEWGFLLKKLFGMHLGTGDYGHLVIDHSAMLLRNFRSLYKYSGQGFESSHKLHRNLYSKATNHDSSAPGQSLDQILTHWFSTMLLSLRYTFREAKNCIMLGKKKFSFRGSGWKAISTANWSQEHKDWILTIDNLFTQLLGEDFLRYVYDKDKGTSVDEHILSTLVDYNHDQWESEYLSQPTTAMQDMPSKGHGPKHPTQDTSQKPPKKICLENETSQKKVIILDEDDTEEANCSNNGSEINSSTRAELAALATLIPPVSSFTGSLSPMLGQGAGSDLLFTNPFCVVQRPCQAVIERAEALLTDERKKGNSPFGVVIPGLGQFSKQGLRILKKFCAISETKHKVSSEARWLSDVNCTQRELECLQTVLWNKPTGSRILVCDHKAIDVLSFSDLTEERYIDSFVIDVSISKYIEESYLKGQEDTLYLPTDIFQWMQVQDKGFKLRKLKERASQVALFENVCQILVPVFMVNHWGLIYVNFSDKHLYFDDGLTSVVPQVALPLVKDALGLLLELFPGHPSLQTKFWHSIEGFVRFGMPSQLPIDGKMIGVGSCGIGVIMAARDFIRNGPATVNNIKWRYSNMDNHRKELMLQILRWAGYD</sequence>
<keyword evidence="1" id="KW-0175">Coiled coil</keyword>
<feature type="region of interest" description="Disordered" evidence="2">
    <location>
        <begin position="862"/>
        <end position="886"/>
    </location>
</feature>
<protein>
    <recommendedName>
        <fullName evidence="5">Ubiquitin-like protease family profile domain-containing protein</fullName>
    </recommendedName>
</protein>
<dbReference type="Proteomes" id="UP001159427">
    <property type="component" value="Unassembled WGS sequence"/>
</dbReference>
<comment type="caution">
    <text evidence="3">The sequence shown here is derived from an EMBL/GenBank/DDBJ whole genome shotgun (WGS) entry which is preliminary data.</text>
</comment>
<keyword evidence="4" id="KW-1185">Reference proteome</keyword>
<proteinExistence type="predicted"/>
<evidence type="ECO:0000256" key="1">
    <source>
        <dbReference type="SAM" id="Coils"/>
    </source>
</evidence>
<accession>A0ABN8SVR9</accession>
<reference evidence="3 4" key="1">
    <citation type="submission" date="2022-05" db="EMBL/GenBank/DDBJ databases">
        <authorList>
            <consortium name="Genoscope - CEA"/>
            <person name="William W."/>
        </authorList>
    </citation>
    <scope>NUCLEOTIDE SEQUENCE [LARGE SCALE GENOMIC DNA]</scope>
</reference>
<feature type="coiled-coil region" evidence="1">
    <location>
        <begin position="298"/>
        <end position="325"/>
    </location>
</feature>
<feature type="region of interest" description="Disordered" evidence="2">
    <location>
        <begin position="38"/>
        <end position="64"/>
    </location>
</feature>
<evidence type="ECO:0008006" key="5">
    <source>
        <dbReference type="Google" id="ProtNLM"/>
    </source>
</evidence>
<feature type="compositionally biased region" description="Low complexity" evidence="2">
    <location>
        <begin position="38"/>
        <end position="55"/>
    </location>
</feature>
<organism evidence="3 4">
    <name type="scientific">Porites evermanni</name>
    <dbReference type="NCBI Taxonomy" id="104178"/>
    <lineage>
        <taxon>Eukaryota</taxon>
        <taxon>Metazoa</taxon>
        <taxon>Cnidaria</taxon>
        <taxon>Anthozoa</taxon>
        <taxon>Hexacorallia</taxon>
        <taxon>Scleractinia</taxon>
        <taxon>Fungiina</taxon>
        <taxon>Poritidae</taxon>
        <taxon>Porites</taxon>
    </lineage>
</organism>
<evidence type="ECO:0000256" key="2">
    <source>
        <dbReference type="SAM" id="MobiDB-lite"/>
    </source>
</evidence>
<gene>
    <name evidence="3" type="ORF">PEVE_00030719</name>
</gene>
<evidence type="ECO:0000313" key="4">
    <source>
        <dbReference type="Proteomes" id="UP001159427"/>
    </source>
</evidence>
<dbReference type="Gene3D" id="3.40.395.10">
    <property type="entry name" value="Adenoviral Proteinase, Chain A"/>
    <property type="match status" value="1"/>
</dbReference>
<name>A0ABN8SVR9_9CNID</name>
<dbReference type="SUPFAM" id="SSF54001">
    <property type="entry name" value="Cysteine proteinases"/>
    <property type="match status" value="1"/>
</dbReference>
<dbReference type="InterPro" id="IPR038765">
    <property type="entry name" value="Papain-like_cys_pep_sf"/>
</dbReference>
<dbReference type="EMBL" id="CALNXI010004363">
    <property type="protein sequence ID" value="CAH3195648.1"/>
    <property type="molecule type" value="Genomic_DNA"/>
</dbReference>